<feature type="region of interest" description="Disordered" evidence="1">
    <location>
        <begin position="1"/>
        <end position="57"/>
    </location>
</feature>
<gene>
    <name evidence="2" type="ORF">QBC40DRAFT_98400</name>
</gene>
<dbReference type="EMBL" id="MU863882">
    <property type="protein sequence ID" value="KAK4204457.1"/>
    <property type="molecule type" value="Genomic_DNA"/>
</dbReference>
<protein>
    <submittedName>
        <fullName evidence="2">Uncharacterized protein</fullName>
    </submittedName>
</protein>
<keyword evidence="3" id="KW-1185">Reference proteome</keyword>
<evidence type="ECO:0000313" key="3">
    <source>
        <dbReference type="Proteomes" id="UP001303160"/>
    </source>
</evidence>
<dbReference type="Proteomes" id="UP001303160">
    <property type="component" value="Unassembled WGS sequence"/>
</dbReference>
<sequence>MFSRSHRSHAKKTQGFATEHQRRNHDNFERAGLSDLGSDSATVRSGGGGAWRTDFGPSNQNYYTGSNSAARSYGAPLYPEKSRSPSPCVSLSVCLSASQSVSLFVFWKDAPRWVSVVTPRPDLTAPYSSRPYSASQAGRLDTEVSAPWLATK</sequence>
<feature type="compositionally biased region" description="Polar residues" evidence="1">
    <location>
        <begin position="126"/>
        <end position="136"/>
    </location>
</feature>
<evidence type="ECO:0000256" key="1">
    <source>
        <dbReference type="SAM" id="MobiDB-lite"/>
    </source>
</evidence>
<evidence type="ECO:0000313" key="2">
    <source>
        <dbReference type="EMBL" id="KAK4204457.1"/>
    </source>
</evidence>
<feature type="compositionally biased region" description="Basic residues" evidence="1">
    <location>
        <begin position="1"/>
        <end position="12"/>
    </location>
</feature>
<feature type="region of interest" description="Disordered" evidence="1">
    <location>
        <begin position="125"/>
        <end position="152"/>
    </location>
</feature>
<proteinExistence type="predicted"/>
<organism evidence="2 3">
    <name type="scientific">Triangularia verruculosa</name>
    <dbReference type="NCBI Taxonomy" id="2587418"/>
    <lineage>
        <taxon>Eukaryota</taxon>
        <taxon>Fungi</taxon>
        <taxon>Dikarya</taxon>
        <taxon>Ascomycota</taxon>
        <taxon>Pezizomycotina</taxon>
        <taxon>Sordariomycetes</taxon>
        <taxon>Sordariomycetidae</taxon>
        <taxon>Sordariales</taxon>
        <taxon>Podosporaceae</taxon>
        <taxon>Triangularia</taxon>
    </lineage>
</organism>
<name>A0AAN7AZQ2_9PEZI</name>
<comment type="caution">
    <text evidence="2">The sequence shown here is derived from an EMBL/GenBank/DDBJ whole genome shotgun (WGS) entry which is preliminary data.</text>
</comment>
<dbReference type="AlphaFoldDB" id="A0AAN7AZQ2"/>
<accession>A0AAN7AZQ2</accession>
<feature type="compositionally biased region" description="Basic and acidic residues" evidence="1">
    <location>
        <begin position="19"/>
        <end position="29"/>
    </location>
</feature>
<reference evidence="2" key="2">
    <citation type="submission" date="2023-05" db="EMBL/GenBank/DDBJ databases">
        <authorList>
            <consortium name="Lawrence Berkeley National Laboratory"/>
            <person name="Steindorff A."/>
            <person name="Hensen N."/>
            <person name="Bonometti L."/>
            <person name="Westerberg I."/>
            <person name="Brannstrom I.O."/>
            <person name="Guillou S."/>
            <person name="Cros-Aarteil S."/>
            <person name="Calhoun S."/>
            <person name="Haridas S."/>
            <person name="Kuo A."/>
            <person name="Mondo S."/>
            <person name="Pangilinan J."/>
            <person name="Riley R."/>
            <person name="Labutti K."/>
            <person name="Andreopoulos B."/>
            <person name="Lipzen A."/>
            <person name="Chen C."/>
            <person name="Yanf M."/>
            <person name="Daum C."/>
            <person name="Ng V."/>
            <person name="Clum A."/>
            <person name="Ohm R."/>
            <person name="Martin F."/>
            <person name="Silar P."/>
            <person name="Natvig D."/>
            <person name="Lalanne C."/>
            <person name="Gautier V."/>
            <person name="Ament-Velasquez S.L."/>
            <person name="Kruys A."/>
            <person name="Hutchinson M.I."/>
            <person name="Powell A.J."/>
            <person name="Barry K."/>
            <person name="Miller A.N."/>
            <person name="Grigoriev I.V."/>
            <person name="Debuchy R."/>
            <person name="Gladieux P."/>
            <person name="Thoren M.H."/>
            <person name="Johannesson H."/>
        </authorList>
    </citation>
    <scope>NUCLEOTIDE SEQUENCE</scope>
    <source>
        <strain evidence="2">CBS 315.58</strain>
    </source>
</reference>
<reference evidence="2" key="1">
    <citation type="journal article" date="2023" name="Mol. Phylogenet. Evol.">
        <title>Genome-scale phylogeny and comparative genomics of the fungal order Sordariales.</title>
        <authorList>
            <person name="Hensen N."/>
            <person name="Bonometti L."/>
            <person name="Westerberg I."/>
            <person name="Brannstrom I.O."/>
            <person name="Guillou S."/>
            <person name="Cros-Aarteil S."/>
            <person name="Calhoun S."/>
            <person name="Haridas S."/>
            <person name="Kuo A."/>
            <person name="Mondo S."/>
            <person name="Pangilinan J."/>
            <person name="Riley R."/>
            <person name="LaButti K."/>
            <person name="Andreopoulos B."/>
            <person name="Lipzen A."/>
            <person name="Chen C."/>
            <person name="Yan M."/>
            <person name="Daum C."/>
            <person name="Ng V."/>
            <person name="Clum A."/>
            <person name="Steindorff A."/>
            <person name="Ohm R.A."/>
            <person name="Martin F."/>
            <person name="Silar P."/>
            <person name="Natvig D.O."/>
            <person name="Lalanne C."/>
            <person name="Gautier V."/>
            <person name="Ament-Velasquez S.L."/>
            <person name="Kruys A."/>
            <person name="Hutchinson M.I."/>
            <person name="Powell A.J."/>
            <person name="Barry K."/>
            <person name="Miller A.N."/>
            <person name="Grigoriev I.V."/>
            <person name="Debuchy R."/>
            <person name="Gladieux P."/>
            <person name="Hiltunen Thoren M."/>
            <person name="Johannesson H."/>
        </authorList>
    </citation>
    <scope>NUCLEOTIDE SEQUENCE</scope>
    <source>
        <strain evidence="2">CBS 315.58</strain>
    </source>
</reference>